<dbReference type="Pfam" id="PF00447">
    <property type="entry name" value="HSF_DNA-bind"/>
    <property type="match status" value="1"/>
</dbReference>
<dbReference type="CDD" id="cd17546">
    <property type="entry name" value="REC_hyHK_CKI1_RcsC-like"/>
    <property type="match status" value="1"/>
</dbReference>
<feature type="compositionally biased region" description="Pro residues" evidence="15">
    <location>
        <begin position="375"/>
        <end position="417"/>
    </location>
</feature>
<feature type="region of interest" description="Disordered" evidence="15">
    <location>
        <begin position="1"/>
        <end position="39"/>
    </location>
</feature>
<dbReference type="Pfam" id="PF00072">
    <property type="entry name" value="Response_reg"/>
    <property type="match status" value="1"/>
</dbReference>
<dbReference type="AlphaFoldDB" id="A0A8J5V483"/>
<feature type="region of interest" description="Disordered" evidence="15">
    <location>
        <begin position="614"/>
        <end position="662"/>
    </location>
</feature>
<keyword evidence="3 13" id="KW-0597">Phosphoprotein</keyword>
<name>A0A8J5V483_9ASCO</name>
<dbReference type="SMART" id="SM00415">
    <property type="entry name" value="HSF"/>
    <property type="match status" value="1"/>
</dbReference>
<feature type="compositionally biased region" description="Low complexity" evidence="15">
    <location>
        <begin position="13"/>
        <end position="39"/>
    </location>
</feature>
<comment type="subcellular location">
    <subcellularLocation>
        <location evidence="1 12">Nucleus</location>
    </subcellularLocation>
</comment>
<dbReference type="PROSITE" id="PS50110">
    <property type="entry name" value="RESPONSE_REGULATORY"/>
    <property type="match status" value="1"/>
</dbReference>
<evidence type="ECO:0000256" key="14">
    <source>
        <dbReference type="SAM" id="Coils"/>
    </source>
</evidence>
<evidence type="ECO:0000256" key="7">
    <source>
        <dbReference type="ARBA" id="ARBA00023125"/>
    </source>
</evidence>
<comment type="caution">
    <text evidence="17">The sequence shown here is derived from an EMBL/GenBank/DDBJ whole genome shotgun (WGS) entry which is preliminary data.</text>
</comment>
<feature type="compositionally biased region" description="Polar residues" evidence="15">
    <location>
        <begin position="277"/>
        <end position="287"/>
    </location>
</feature>
<gene>
    <name evidence="17" type="ORF">J8A68_001512</name>
</gene>
<feature type="region of interest" description="Disordered" evidence="15">
    <location>
        <begin position="276"/>
        <end position="338"/>
    </location>
</feature>
<sequence>MKSKDIIHNNNNTQLQLQQPTTTTTDQQPTTTKTMTTTDNTTTTTATTGTTTTIATTASSNQSGSNDFVKKLFLMLQEDSYKSIVRWTDLGDSFVVINTNEFTKEILPRHFKHSNFASFVRQLNKYDFHKVKITNEEKSKYPYGDDTWEFKHPDFKINDRNALENIKRKGPSVKKTTPNLSTSGGTANGSEVIIKCNHNYTQLNQNYNQLKDVVSSLKKENKSLNQEIHVLERKYKTLVENIVTINSNDERCYRSMNILLNCLIAAGIKVPPLDFPMNQQSSPSQIPQLAVLPPGEETNGSLPSINQLRQPQAPPPPQQQSPLTNPIMTGPQLSTPIPAPLTAQTLQQQQQQLQHPLGIPMNLPLNRPSVVTQGPGPPPQHIQPIPMPINTQQPPPPPQQAPPPPQGYLQPPPPPNGPIVHRTSPPNSESHSSSVHSPLAPTAPPGAATLGTTGSGTIATAAGGAPVTSVSPSIPTATQIVSTTTNIPNPKFHVLLVEDDNVCIQLCRKFLVKYGCQVTVVTDGLNAISTVEKTKYDLVLMDIVMPNLDGATATSVIRSFDTRTPIIAMTGNIEDQDLVNYLRNGMSDILAKPFTKDDLYSILSKHLLKEAAAPATAGESGSPTGGVTDGGQVKIENNPGEGGLEEDLLSREDPILKKPRLI</sequence>
<keyword evidence="7 12" id="KW-0238">DNA-binding</keyword>
<evidence type="ECO:0000259" key="16">
    <source>
        <dbReference type="PROSITE" id="PS50110"/>
    </source>
</evidence>
<dbReference type="PANTHER" id="PTHR45339:SF1">
    <property type="entry name" value="HYBRID SIGNAL TRANSDUCTION HISTIDINE KINASE J"/>
    <property type="match status" value="1"/>
</dbReference>
<keyword evidence="8 12" id="KW-0804">Transcription</keyword>
<comment type="function">
    <text evidence="10">Transcription factor that is part of a SLN1-YPD1-SKN7 two-component regulatory system, which controls gene expression in response to changes in the osmolarity of the extracellular environment. Under low osmotic conditions, phosphorylated and activated by the phosphorelay intermediate protein YPD1. Also activated in response to oxidative stress, independent on the two-component regulatory system. Regulates heat shock genes in response to oxidative stress and genes involved in cell wall integrity in response to osmotic changes.</text>
</comment>
<protein>
    <recommendedName>
        <fullName evidence="12">Transcription factor</fullName>
    </recommendedName>
</protein>
<evidence type="ECO:0000256" key="3">
    <source>
        <dbReference type="ARBA" id="ARBA00022553"/>
    </source>
</evidence>
<keyword evidence="9 12" id="KW-0539">Nucleus</keyword>
<evidence type="ECO:0000313" key="18">
    <source>
        <dbReference type="Proteomes" id="UP000694255"/>
    </source>
</evidence>
<dbReference type="RefSeq" id="XP_049265216.1">
    <property type="nucleotide sequence ID" value="XM_049405173.1"/>
</dbReference>
<feature type="region of interest" description="Disordered" evidence="15">
    <location>
        <begin position="358"/>
        <end position="455"/>
    </location>
</feature>
<feature type="coiled-coil region" evidence="14">
    <location>
        <begin position="200"/>
        <end position="241"/>
    </location>
</feature>
<reference evidence="17 18" key="1">
    <citation type="journal article" date="2021" name="DNA Res.">
        <title>Genome analysis of Candida subhashii reveals its hybrid nature and dual mitochondrial genome conformations.</title>
        <authorList>
            <person name="Mixao V."/>
            <person name="Hegedusova E."/>
            <person name="Saus E."/>
            <person name="Pryszcz L.P."/>
            <person name="Cillingova A."/>
            <person name="Nosek J."/>
            <person name="Gabaldon T."/>
        </authorList>
    </citation>
    <scope>NUCLEOTIDE SEQUENCE [LARGE SCALE GENOMIC DNA]</scope>
    <source>
        <strain evidence="17 18">CBS 10753</strain>
    </source>
</reference>
<dbReference type="InterPro" id="IPR000232">
    <property type="entry name" value="HSF_DNA-bd"/>
</dbReference>
<proteinExistence type="inferred from homology"/>
<evidence type="ECO:0000256" key="4">
    <source>
        <dbReference type="ARBA" id="ARBA00023012"/>
    </source>
</evidence>
<organism evidence="17 18">
    <name type="scientific">[Candida] subhashii</name>
    <dbReference type="NCBI Taxonomy" id="561895"/>
    <lineage>
        <taxon>Eukaryota</taxon>
        <taxon>Fungi</taxon>
        <taxon>Dikarya</taxon>
        <taxon>Ascomycota</taxon>
        <taxon>Saccharomycotina</taxon>
        <taxon>Pichiomycetes</taxon>
        <taxon>Debaryomycetaceae</taxon>
        <taxon>Spathaspora</taxon>
    </lineage>
</organism>
<keyword evidence="18" id="KW-1185">Reference proteome</keyword>
<evidence type="ECO:0000256" key="13">
    <source>
        <dbReference type="PROSITE-ProRule" id="PRU00169"/>
    </source>
</evidence>
<feature type="modified residue" description="4-aspartylphosphate" evidence="13">
    <location>
        <position position="542"/>
    </location>
</feature>
<dbReference type="PIRSF" id="PIRSF002595">
    <property type="entry name" value="RR_SKN7"/>
    <property type="match status" value="1"/>
</dbReference>
<dbReference type="FunFam" id="1.10.10.10:FF:000380">
    <property type="entry name" value="Transcription factor SKN7"/>
    <property type="match status" value="1"/>
</dbReference>
<keyword evidence="5 12" id="KW-0805">Transcription regulation</keyword>
<evidence type="ECO:0000256" key="2">
    <source>
        <dbReference type="ARBA" id="ARBA00011233"/>
    </source>
</evidence>
<evidence type="ECO:0000256" key="15">
    <source>
        <dbReference type="SAM" id="MobiDB-lite"/>
    </source>
</evidence>
<feature type="compositionally biased region" description="Polar residues" evidence="15">
    <location>
        <begin position="323"/>
        <end position="335"/>
    </location>
</feature>
<accession>A0A8J5V483</accession>
<dbReference type="GeneID" id="73468313"/>
<dbReference type="PANTHER" id="PTHR45339">
    <property type="entry name" value="HYBRID SIGNAL TRANSDUCTION HISTIDINE KINASE J"/>
    <property type="match status" value="1"/>
</dbReference>
<evidence type="ECO:0000256" key="9">
    <source>
        <dbReference type="ARBA" id="ARBA00023242"/>
    </source>
</evidence>
<evidence type="ECO:0000256" key="6">
    <source>
        <dbReference type="ARBA" id="ARBA00023054"/>
    </source>
</evidence>
<comment type="subunit">
    <text evidence="2">Homotrimer.</text>
</comment>
<feature type="domain" description="Response regulatory" evidence="16">
    <location>
        <begin position="493"/>
        <end position="607"/>
    </location>
</feature>
<dbReference type="EMBL" id="JAGSYN010000056">
    <property type="protein sequence ID" value="KAG7664984.1"/>
    <property type="molecule type" value="Genomic_DNA"/>
</dbReference>
<evidence type="ECO:0000256" key="8">
    <source>
        <dbReference type="ARBA" id="ARBA00023163"/>
    </source>
</evidence>
<dbReference type="GO" id="GO:0034599">
    <property type="term" value="P:cellular response to oxidative stress"/>
    <property type="evidence" value="ECO:0007669"/>
    <property type="project" value="UniProtKB-ARBA"/>
</dbReference>
<dbReference type="GO" id="GO:0043565">
    <property type="term" value="F:sequence-specific DNA binding"/>
    <property type="evidence" value="ECO:0007669"/>
    <property type="project" value="InterPro"/>
</dbReference>
<evidence type="ECO:0000256" key="1">
    <source>
        <dbReference type="ARBA" id="ARBA00004123"/>
    </source>
</evidence>
<keyword evidence="6 14" id="KW-0175">Coiled coil</keyword>
<dbReference type="GO" id="GO:0000160">
    <property type="term" value="P:phosphorelay signal transduction system"/>
    <property type="evidence" value="ECO:0007669"/>
    <property type="project" value="UniProtKB-KW"/>
</dbReference>
<dbReference type="GO" id="GO:0005634">
    <property type="term" value="C:nucleus"/>
    <property type="evidence" value="ECO:0007669"/>
    <property type="project" value="UniProtKB-SubCell"/>
</dbReference>
<dbReference type="Proteomes" id="UP000694255">
    <property type="component" value="Unassembled WGS sequence"/>
</dbReference>
<dbReference type="PROSITE" id="PS00434">
    <property type="entry name" value="HSF_DOMAIN"/>
    <property type="match status" value="1"/>
</dbReference>
<dbReference type="GO" id="GO:0003700">
    <property type="term" value="F:DNA-binding transcription factor activity"/>
    <property type="evidence" value="ECO:0007669"/>
    <property type="project" value="InterPro"/>
</dbReference>
<dbReference type="OrthoDB" id="424572at2759"/>
<evidence type="ECO:0000256" key="12">
    <source>
        <dbReference type="PIRNR" id="PIRNR002595"/>
    </source>
</evidence>
<evidence type="ECO:0000256" key="5">
    <source>
        <dbReference type="ARBA" id="ARBA00023015"/>
    </source>
</evidence>
<keyword evidence="4" id="KW-0902">Two-component regulatory system</keyword>
<feature type="compositionally biased region" description="Low complexity" evidence="15">
    <location>
        <begin position="424"/>
        <end position="455"/>
    </location>
</feature>
<comment type="similarity">
    <text evidence="11">Belongs to the SKN7 family.</text>
</comment>
<dbReference type="SMART" id="SM00448">
    <property type="entry name" value="REC"/>
    <property type="match status" value="1"/>
</dbReference>
<evidence type="ECO:0000256" key="10">
    <source>
        <dbReference type="ARBA" id="ARBA00057149"/>
    </source>
</evidence>
<evidence type="ECO:0000256" key="11">
    <source>
        <dbReference type="ARBA" id="ARBA00061465"/>
    </source>
</evidence>
<evidence type="ECO:0000313" key="17">
    <source>
        <dbReference type="EMBL" id="KAG7664984.1"/>
    </source>
</evidence>
<dbReference type="InterPro" id="IPR001789">
    <property type="entry name" value="Sig_transdc_resp-reg_receiver"/>
</dbReference>
<dbReference type="InterPro" id="IPR014402">
    <property type="entry name" value="Sig_transdc_resp-reg_Skn7"/>
</dbReference>